<sequence>MRCAIRLNYAETDSSQLITYGLARYIDNVIYHRSYKQWRIHSPKIKSHFKYKSSKNHSMIKSPQKSTSHISSSTILTSTSYDIGNETKLVKFDNESLPTKQTLHPCKTLPSECTVPRSYKKQRAPQPPVTTTTSTTTTTTTTTVITTNTTTTTTAVMVTTKNSLKVNSDQIIYTSSPILKSTSNSTQSKLNSLSLKQNDHRKFYSPICNTCGLCFNNLSIIDRKIKTRSTQPLVTTSTITEISPPPPPLSSSSSPPPPPPTTTTTPTELTTGAILFNPKNNSSKR</sequence>
<proteinExistence type="predicted"/>
<dbReference type="STRING" id="6184.A0A430PXV3"/>
<comment type="caution">
    <text evidence="2">The sequence shown here is derived from an EMBL/GenBank/DDBJ whole genome shotgun (WGS) entry which is preliminary data.</text>
</comment>
<accession>A0A430PXV3</accession>
<organism evidence="2 3">
    <name type="scientific">Schistosoma bovis</name>
    <name type="common">Blood fluke</name>
    <dbReference type="NCBI Taxonomy" id="6184"/>
    <lineage>
        <taxon>Eukaryota</taxon>
        <taxon>Metazoa</taxon>
        <taxon>Spiralia</taxon>
        <taxon>Lophotrochozoa</taxon>
        <taxon>Platyhelminthes</taxon>
        <taxon>Trematoda</taxon>
        <taxon>Digenea</taxon>
        <taxon>Strigeidida</taxon>
        <taxon>Schistosomatoidea</taxon>
        <taxon>Schistosomatidae</taxon>
        <taxon>Schistosoma</taxon>
    </lineage>
</organism>
<feature type="compositionally biased region" description="Low complexity" evidence="1">
    <location>
        <begin position="262"/>
        <end position="271"/>
    </location>
</feature>
<evidence type="ECO:0000313" key="3">
    <source>
        <dbReference type="Proteomes" id="UP000290809"/>
    </source>
</evidence>
<evidence type="ECO:0000313" key="2">
    <source>
        <dbReference type="EMBL" id="RTG80284.1"/>
    </source>
</evidence>
<feature type="region of interest" description="Disordered" evidence="1">
    <location>
        <begin position="117"/>
        <end position="136"/>
    </location>
</feature>
<keyword evidence="3" id="KW-1185">Reference proteome</keyword>
<feature type="compositionally biased region" description="Pro residues" evidence="1">
    <location>
        <begin position="243"/>
        <end position="261"/>
    </location>
</feature>
<name>A0A430PXV3_SCHBO</name>
<dbReference type="Proteomes" id="UP000290809">
    <property type="component" value="Unassembled WGS sequence"/>
</dbReference>
<dbReference type="EMBL" id="QMKO01004296">
    <property type="protein sequence ID" value="RTG80284.1"/>
    <property type="molecule type" value="Genomic_DNA"/>
</dbReference>
<protein>
    <submittedName>
        <fullName evidence="2">Innexin</fullName>
    </submittedName>
</protein>
<feature type="region of interest" description="Disordered" evidence="1">
    <location>
        <begin position="232"/>
        <end position="285"/>
    </location>
</feature>
<gene>
    <name evidence="2" type="ORF">DC041_0010096</name>
</gene>
<dbReference type="AlphaFoldDB" id="A0A430PXV3"/>
<evidence type="ECO:0000256" key="1">
    <source>
        <dbReference type="SAM" id="MobiDB-lite"/>
    </source>
</evidence>
<reference evidence="2 3" key="1">
    <citation type="journal article" date="2019" name="PLoS Pathog.">
        <title>Genome sequence of the bovine parasite Schistosoma bovis Tanzania.</title>
        <authorList>
            <person name="Oey H."/>
            <person name="Zakrzewski M."/>
            <person name="Gobert G."/>
            <person name="Gravermann K."/>
            <person name="Stoye J."/>
            <person name="Jones M."/>
            <person name="Mcmanus D."/>
            <person name="Krause L."/>
        </authorList>
    </citation>
    <scope>NUCLEOTIDE SEQUENCE [LARGE SCALE GENOMIC DNA]</scope>
    <source>
        <strain evidence="2 3">TAN1997</strain>
    </source>
</reference>